<dbReference type="InterPro" id="IPR001608">
    <property type="entry name" value="Ala_racemase_N"/>
</dbReference>
<dbReference type="Pfam" id="PF01168">
    <property type="entry name" value="Ala_racemase_N"/>
    <property type="match status" value="1"/>
</dbReference>
<dbReference type="Proteomes" id="UP000018850">
    <property type="component" value="Unassembled WGS sequence"/>
</dbReference>
<accession>W2UQY6</accession>
<dbReference type="PROSITE" id="PS00395">
    <property type="entry name" value="ALANINE_RACEMASE"/>
    <property type="match status" value="1"/>
</dbReference>
<comment type="similarity">
    <text evidence="4">Belongs to the alanine racemase family.</text>
</comment>
<dbReference type="InterPro" id="IPR020622">
    <property type="entry name" value="Ala_racemase_pyridoxalP-BS"/>
</dbReference>
<dbReference type="HAMAP" id="MF_01201">
    <property type="entry name" value="Ala_racemase"/>
    <property type="match status" value="1"/>
</dbReference>
<dbReference type="RefSeq" id="WP_038264607.1">
    <property type="nucleotide sequence ID" value="NZ_AYXY01000019.1"/>
</dbReference>
<evidence type="ECO:0000256" key="5">
    <source>
        <dbReference type="PIRSR" id="PIRSR600821-50"/>
    </source>
</evidence>
<dbReference type="GO" id="GO:0030632">
    <property type="term" value="P:D-alanine biosynthetic process"/>
    <property type="evidence" value="ECO:0007669"/>
    <property type="project" value="UniProtKB-UniRule"/>
</dbReference>
<comment type="cofactor">
    <cofactor evidence="1 4 5">
        <name>pyridoxal 5'-phosphate</name>
        <dbReference type="ChEBI" id="CHEBI:597326"/>
    </cofactor>
</comment>
<dbReference type="UniPathway" id="UPA00042">
    <property type="reaction ID" value="UER00497"/>
</dbReference>
<comment type="caution">
    <text evidence="8">The sequence shown here is derived from an EMBL/GenBank/DDBJ whole genome shotgun (WGS) entry which is preliminary data.</text>
</comment>
<dbReference type="Gene3D" id="3.20.20.10">
    <property type="entry name" value="Alanine racemase"/>
    <property type="match status" value="1"/>
</dbReference>
<evidence type="ECO:0000256" key="2">
    <source>
        <dbReference type="ARBA" id="ARBA00022898"/>
    </source>
</evidence>
<name>W2UQY6_9FLAO</name>
<organism evidence="8 9">
    <name type="scientific">Zhouia amylolytica AD3</name>
    <dbReference type="NCBI Taxonomy" id="1286632"/>
    <lineage>
        <taxon>Bacteria</taxon>
        <taxon>Pseudomonadati</taxon>
        <taxon>Bacteroidota</taxon>
        <taxon>Flavobacteriia</taxon>
        <taxon>Flavobacteriales</taxon>
        <taxon>Flavobacteriaceae</taxon>
        <taxon>Zhouia</taxon>
    </lineage>
</organism>
<comment type="pathway">
    <text evidence="4">Amino-acid biosynthesis; D-alanine biosynthesis; D-alanine from L-alanine: step 1/1.</text>
</comment>
<comment type="catalytic activity">
    <reaction evidence="4">
        <text>L-alanine = D-alanine</text>
        <dbReference type="Rhea" id="RHEA:20249"/>
        <dbReference type="ChEBI" id="CHEBI:57416"/>
        <dbReference type="ChEBI" id="CHEBI:57972"/>
        <dbReference type="EC" id="5.1.1.1"/>
    </reaction>
</comment>
<evidence type="ECO:0000256" key="4">
    <source>
        <dbReference type="HAMAP-Rule" id="MF_01201"/>
    </source>
</evidence>
<dbReference type="PANTHER" id="PTHR30511">
    <property type="entry name" value="ALANINE RACEMASE"/>
    <property type="match status" value="1"/>
</dbReference>
<feature type="binding site" evidence="4 6">
    <location>
        <position position="323"/>
    </location>
    <ligand>
        <name>substrate</name>
    </ligand>
</feature>
<dbReference type="InterPro" id="IPR029066">
    <property type="entry name" value="PLP-binding_barrel"/>
</dbReference>
<dbReference type="InterPro" id="IPR009006">
    <property type="entry name" value="Ala_racemase/Decarboxylase_C"/>
</dbReference>
<dbReference type="Pfam" id="PF00842">
    <property type="entry name" value="Ala_racemase_C"/>
    <property type="match status" value="1"/>
</dbReference>
<dbReference type="GO" id="GO:0005829">
    <property type="term" value="C:cytosol"/>
    <property type="evidence" value="ECO:0007669"/>
    <property type="project" value="TreeGrafter"/>
</dbReference>
<dbReference type="GO" id="GO:0030170">
    <property type="term" value="F:pyridoxal phosphate binding"/>
    <property type="evidence" value="ECO:0007669"/>
    <property type="project" value="UniProtKB-UniRule"/>
</dbReference>
<dbReference type="SMART" id="SM01005">
    <property type="entry name" value="Ala_racemase_C"/>
    <property type="match status" value="1"/>
</dbReference>
<dbReference type="SUPFAM" id="SSF51419">
    <property type="entry name" value="PLP-binding barrel"/>
    <property type="match status" value="1"/>
</dbReference>
<dbReference type="GO" id="GO:0008784">
    <property type="term" value="F:alanine racemase activity"/>
    <property type="evidence" value="ECO:0007669"/>
    <property type="project" value="UniProtKB-UniRule"/>
</dbReference>
<evidence type="ECO:0000313" key="9">
    <source>
        <dbReference type="Proteomes" id="UP000018850"/>
    </source>
</evidence>
<dbReference type="EMBL" id="AYXY01000019">
    <property type="protein sequence ID" value="ETN95886.1"/>
    <property type="molecule type" value="Genomic_DNA"/>
</dbReference>
<keyword evidence="2 4" id="KW-0663">Pyridoxal phosphate</keyword>
<reference evidence="9" key="1">
    <citation type="submission" date="2013-11" db="EMBL/GenBank/DDBJ databases">
        <title>Draft genome sequence from a member of Zhouia, isolated tidal flat.</title>
        <authorList>
            <person name="Jin H."/>
            <person name="Jeon C.O."/>
        </authorList>
    </citation>
    <scope>NUCLEOTIDE SEQUENCE [LARGE SCALE GENOMIC DNA]</scope>
    <source>
        <strain evidence="9">AD3</strain>
    </source>
</reference>
<dbReference type="PRINTS" id="PR00992">
    <property type="entry name" value="ALARACEMASE"/>
</dbReference>
<sequence>MLHTSYIEISKSALKHNIKFIKEHLHDNVLLSSVVKGNAYGHGIEQFIPIAEDCGVNHFSVFSADEAQRVKQVLQTNSDIMIMGMLDTDQLEWAISNEISFFVFNFERIENTLKTAKRLNKKARIHIEIETGMNRTGFLKKNINKLLSYITQNLDYLNIEGFCTHFAGAESISNFYRVQKQIKLFKNIKKEMNLPEFSDLKFHAACSAAAIRYPKTQMDMVRIGILQYGFFPTKEVLIDFLSKSKSKNNPLKRIISWKSEVMDVKKIKMGEFIGYGASYFANNNMKIAIVPVGYGHGFSRSLSNRGRVIINGHLVNVVGIVNMNMMSVDVTDLNEVKVGDQVVIIGKQGNFEISVGSFSDYSEQVNYELLTRLPGNLPRIVVE</sequence>
<dbReference type="PATRIC" id="fig|1286632.3.peg.1596"/>
<dbReference type="PANTHER" id="PTHR30511:SF0">
    <property type="entry name" value="ALANINE RACEMASE, CATABOLIC-RELATED"/>
    <property type="match status" value="1"/>
</dbReference>
<proteinExistence type="inferred from homology"/>
<feature type="active site" description="Proton acceptor; specific for D-alanine" evidence="4">
    <location>
        <position position="36"/>
    </location>
</feature>
<reference evidence="8 9" key="2">
    <citation type="journal article" date="2016" name="Genome Announc.">
        <title>Draft Genome Sequence of Zhouia amylolytica AD3, Isolated from Tidal Flat Sediment.</title>
        <authorList>
            <person name="Jia B."/>
            <person name="Jin H.M."/>
            <person name="Lee H.J."/>
            <person name="Jeon C.O."/>
        </authorList>
    </citation>
    <scope>NUCLEOTIDE SEQUENCE [LARGE SCALE GENOMIC DNA]</scope>
    <source>
        <strain evidence="8 9">AD3</strain>
    </source>
</reference>
<evidence type="ECO:0000256" key="3">
    <source>
        <dbReference type="ARBA" id="ARBA00023235"/>
    </source>
</evidence>
<dbReference type="SUPFAM" id="SSF50621">
    <property type="entry name" value="Alanine racemase C-terminal domain-like"/>
    <property type="match status" value="1"/>
</dbReference>
<dbReference type="EC" id="5.1.1.1" evidence="4"/>
<evidence type="ECO:0000256" key="1">
    <source>
        <dbReference type="ARBA" id="ARBA00001933"/>
    </source>
</evidence>
<gene>
    <name evidence="8" type="ORF">P278_16080</name>
</gene>
<evidence type="ECO:0000256" key="6">
    <source>
        <dbReference type="PIRSR" id="PIRSR600821-52"/>
    </source>
</evidence>
<dbReference type="eggNOG" id="COG0787">
    <property type="taxonomic scope" value="Bacteria"/>
</dbReference>
<dbReference type="InterPro" id="IPR011079">
    <property type="entry name" value="Ala_racemase_C"/>
</dbReference>
<keyword evidence="3 4" id="KW-0413">Isomerase</keyword>
<dbReference type="Gene3D" id="2.40.37.10">
    <property type="entry name" value="Lyase, Ornithine Decarboxylase, Chain A, domain 1"/>
    <property type="match status" value="1"/>
</dbReference>
<dbReference type="AlphaFoldDB" id="W2UQY6"/>
<feature type="domain" description="Alanine racemase C-terminal" evidence="7">
    <location>
        <begin position="254"/>
        <end position="382"/>
    </location>
</feature>
<feature type="binding site" evidence="4 6">
    <location>
        <position position="135"/>
    </location>
    <ligand>
        <name>substrate</name>
    </ligand>
</feature>
<comment type="function">
    <text evidence="4">Catalyzes the interconversion of L-alanine and D-alanine. May also act on other amino acids.</text>
</comment>
<dbReference type="NCBIfam" id="TIGR00492">
    <property type="entry name" value="alr"/>
    <property type="match status" value="1"/>
</dbReference>
<keyword evidence="9" id="KW-1185">Reference proteome</keyword>
<evidence type="ECO:0000313" key="8">
    <source>
        <dbReference type="EMBL" id="ETN95886.1"/>
    </source>
</evidence>
<dbReference type="CDD" id="cd00430">
    <property type="entry name" value="PLPDE_III_AR"/>
    <property type="match status" value="1"/>
</dbReference>
<dbReference type="STRING" id="376730.SAMN04487906_0750"/>
<feature type="active site" description="Proton acceptor; specific for L-alanine" evidence="4">
    <location>
        <position position="275"/>
    </location>
</feature>
<dbReference type="InterPro" id="IPR000821">
    <property type="entry name" value="Ala_racemase"/>
</dbReference>
<evidence type="ECO:0000259" key="7">
    <source>
        <dbReference type="SMART" id="SM01005"/>
    </source>
</evidence>
<feature type="modified residue" description="N6-(pyridoxal phosphate)lysine" evidence="4 5">
    <location>
        <position position="36"/>
    </location>
</feature>
<protein>
    <recommendedName>
        <fullName evidence="4">Alanine racemase</fullName>
        <ecNumber evidence="4">5.1.1.1</ecNumber>
    </recommendedName>
</protein>